<evidence type="ECO:0000313" key="6">
    <source>
        <dbReference type="EMBL" id="CEM32647.1"/>
    </source>
</evidence>
<evidence type="ECO:0000313" key="7">
    <source>
        <dbReference type="Proteomes" id="UP000041254"/>
    </source>
</evidence>
<feature type="transmembrane region" description="Helical" evidence="5">
    <location>
        <begin position="240"/>
        <end position="258"/>
    </location>
</feature>
<dbReference type="PhylomeDB" id="A0A0G4GQB3"/>
<dbReference type="SUPFAM" id="SSF103481">
    <property type="entry name" value="Multidrug resistance efflux transporter EmrE"/>
    <property type="match status" value="1"/>
</dbReference>
<feature type="transmembrane region" description="Helical" evidence="5">
    <location>
        <begin position="20"/>
        <end position="43"/>
    </location>
</feature>
<dbReference type="InParanoid" id="A0A0G4GQB3"/>
<reference evidence="6 7" key="1">
    <citation type="submission" date="2014-11" db="EMBL/GenBank/DDBJ databases">
        <authorList>
            <person name="Zhu J."/>
            <person name="Qi W."/>
            <person name="Song R."/>
        </authorList>
    </citation>
    <scope>NUCLEOTIDE SEQUENCE [LARGE SCALE GENOMIC DNA]</scope>
</reference>
<evidence type="ECO:0000256" key="3">
    <source>
        <dbReference type="ARBA" id="ARBA00022989"/>
    </source>
</evidence>
<evidence type="ECO:0000256" key="5">
    <source>
        <dbReference type="SAM" id="Phobius"/>
    </source>
</evidence>
<dbReference type="Proteomes" id="UP000041254">
    <property type="component" value="Unassembled WGS sequence"/>
</dbReference>
<protein>
    <submittedName>
        <fullName evidence="6">Uncharacterized protein</fullName>
    </submittedName>
</protein>
<evidence type="ECO:0000256" key="4">
    <source>
        <dbReference type="ARBA" id="ARBA00023136"/>
    </source>
</evidence>
<gene>
    <name evidence="6" type="ORF">Vbra_18327</name>
</gene>
<keyword evidence="2 5" id="KW-0812">Transmembrane</keyword>
<accession>A0A0G4GQB3</accession>
<dbReference type="STRING" id="1169540.A0A0G4GQB3"/>
<dbReference type="GO" id="GO:0016020">
    <property type="term" value="C:membrane"/>
    <property type="evidence" value="ECO:0007669"/>
    <property type="project" value="UniProtKB-SubCell"/>
</dbReference>
<feature type="transmembrane region" description="Helical" evidence="5">
    <location>
        <begin position="200"/>
        <end position="220"/>
    </location>
</feature>
<comment type="subcellular location">
    <subcellularLocation>
        <location evidence="1">Membrane</location>
        <topology evidence="1">Multi-pass membrane protein</topology>
    </subcellularLocation>
</comment>
<dbReference type="EMBL" id="CDMY01000759">
    <property type="protein sequence ID" value="CEM32647.1"/>
    <property type="molecule type" value="Genomic_DNA"/>
</dbReference>
<proteinExistence type="predicted"/>
<organism evidence="6 7">
    <name type="scientific">Vitrella brassicaformis (strain CCMP3155)</name>
    <dbReference type="NCBI Taxonomy" id="1169540"/>
    <lineage>
        <taxon>Eukaryota</taxon>
        <taxon>Sar</taxon>
        <taxon>Alveolata</taxon>
        <taxon>Colpodellida</taxon>
        <taxon>Vitrellaceae</taxon>
        <taxon>Vitrella</taxon>
    </lineage>
</organism>
<dbReference type="InterPro" id="IPR037185">
    <property type="entry name" value="EmrE-like"/>
</dbReference>
<dbReference type="GO" id="GO:0015095">
    <property type="term" value="F:magnesium ion transmembrane transporter activity"/>
    <property type="evidence" value="ECO:0007669"/>
    <property type="project" value="InterPro"/>
</dbReference>
<evidence type="ECO:0000256" key="1">
    <source>
        <dbReference type="ARBA" id="ARBA00004141"/>
    </source>
</evidence>
<keyword evidence="7" id="KW-1185">Reference proteome</keyword>
<dbReference type="AlphaFoldDB" id="A0A0G4GQB3"/>
<sequence length="302" mass="33148">MPGHASAQNQTCTGDHRGWIGLVGWLIGMFMHFGALVFTPASILSPTNALNLIFSAWIGNCMYGEVCSWTDQVATGCIVGCIMVATLAAAEPSSRHTYQVGYDLLHANWRYGLYEFVVFGVSAYLFTTCIRKLESACCGPTASNDDQAPTPTPQMLRQLMFVYGLFSGLVGSQTPLEIKNVIALCMCWYLFEGLWRGSSIVIMPSFYVAYCLTGTVGAFLKFDEFTMFGEKQLFVESDMFFSIVTGTGNSLEVFATALPGSGRRGRVRDYREDQGGRAIWVEVGEATVARTRDTQRSTSLCA</sequence>
<name>A0A0G4GQB3_VITBC</name>
<feature type="transmembrane region" description="Helical" evidence="5">
    <location>
        <begin position="73"/>
        <end position="89"/>
    </location>
</feature>
<keyword evidence="4 5" id="KW-0472">Membrane</keyword>
<dbReference type="InterPro" id="IPR008521">
    <property type="entry name" value="Mg_trans_NIPA"/>
</dbReference>
<dbReference type="VEuPathDB" id="CryptoDB:Vbra_18327"/>
<feature type="transmembrane region" description="Helical" evidence="5">
    <location>
        <begin position="109"/>
        <end position="126"/>
    </location>
</feature>
<dbReference type="PANTHER" id="PTHR12570">
    <property type="match status" value="1"/>
</dbReference>
<evidence type="ECO:0000256" key="2">
    <source>
        <dbReference type="ARBA" id="ARBA00022692"/>
    </source>
</evidence>
<keyword evidence="3 5" id="KW-1133">Transmembrane helix</keyword>
<dbReference type="PANTHER" id="PTHR12570:SF9">
    <property type="entry name" value="MAGNESIUM TRANSPORTER NIPA8-RELATED"/>
    <property type="match status" value="1"/>
</dbReference>